<name>A0AAD4DH20_9FUNG</name>
<dbReference type="InterPro" id="IPR017439">
    <property type="entry name" value="Amidohydrolase"/>
</dbReference>
<dbReference type="Gene3D" id="3.30.70.360">
    <property type="match status" value="1"/>
</dbReference>
<feature type="domain" description="Peptidase M20 dimerisation" evidence="2">
    <location>
        <begin position="207"/>
        <end position="301"/>
    </location>
</feature>
<dbReference type="InterPro" id="IPR036264">
    <property type="entry name" value="Bact_exopeptidase_dim_dom"/>
</dbReference>
<dbReference type="Pfam" id="PF07687">
    <property type="entry name" value="M20_dimer"/>
    <property type="match status" value="1"/>
</dbReference>
<evidence type="ECO:0000256" key="1">
    <source>
        <dbReference type="PIRNR" id="PIRNR037226"/>
    </source>
</evidence>
<evidence type="ECO:0000259" key="2">
    <source>
        <dbReference type="Pfam" id="PF07687"/>
    </source>
</evidence>
<reference evidence="3" key="1">
    <citation type="journal article" date="2020" name="Fungal Divers.">
        <title>Resolving the Mortierellaceae phylogeny through synthesis of multi-gene phylogenetics and phylogenomics.</title>
        <authorList>
            <person name="Vandepol N."/>
            <person name="Liber J."/>
            <person name="Desiro A."/>
            <person name="Na H."/>
            <person name="Kennedy M."/>
            <person name="Barry K."/>
            <person name="Grigoriev I.V."/>
            <person name="Miller A.N."/>
            <person name="O'Donnell K."/>
            <person name="Stajich J.E."/>
            <person name="Bonito G."/>
        </authorList>
    </citation>
    <scope>NUCLEOTIDE SEQUENCE</scope>
    <source>
        <strain evidence="3">NRRL 28262</strain>
    </source>
</reference>
<dbReference type="PIRSF" id="PIRSF037226">
    <property type="entry name" value="Amidohydrolase_ACY1L2_prd"/>
    <property type="match status" value="1"/>
</dbReference>
<gene>
    <name evidence="3" type="ORF">BGZ95_004933</name>
</gene>
<dbReference type="InterPro" id="IPR011650">
    <property type="entry name" value="Peptidase_M20_dimer"/>
</dbReference>
<accession>A0AAD4DH20</accession>
<sequence length="435" mass="46880">MVQSRQTATTATATAADATQAWPSSNKYAQCIDEAIEAASEELRSLSLKIHENPELGLKEFKAHAWLTEYLVSKGFQVSKSAAPELDTAFIAQAGDPNSQLVIGLCSEYDALPLSAPGSKEQTTSHACAHNLIAISGVAAALGLQAVIHEYNLPAQIKLFGTPSEEQDYGKVTMLNAGDFNGVDVCMMLHGANADVIYTPFLALEKATVEFFGKASHASTTPWEGINALDAAMQVYTGVALMRQQMRPDQRVHGIIEVGGQASNIIPQYTKSLYRVRAPKDAQVQELKKRVNAIFKAAAKSTGCEVKFHWDGHLQDILTNEHLVGKFEKWMNNQGLKYASKAQQQSKLSGSTDMGNITHAIPGIHPMFNIVNLGGVDATSGGGLHTIEFAAAAATPVAHTATLRASKALAMTGVECILDPEFLKRVKREFDARDD</sequence>
<dbReference type="InterPro" id="IPR052030">
    <property type="entry name" value="Peptidase_M20/M20A_hydrolases"/>
</dbReference>
<dbReference type="EMBL" id="JAAAIL010000229">
    <property type="protein sequence ID" value="KAG0277995.1"/>
    <property type="molecule type" value="Genomic_DNA"/>
</dbReference>
<dbReference type="GO" id="GO:0016805">
    <property type="term" value="F:dipeptidase activity"/>
    <property type="evidence" value="ECO:0007669"/>
    <property type="project" value="InterPro"/>
</dbReference>
<dbReference type="Gene3D" id="3.40.630.10">
    <property type="entry name" value="Zn peptidases"/>
    <property type="match status" value="1"/>
</dbReference>
<protein>
    <recommendedName>
        <fullName evidence="1">Peptidase M20 domain-containing protein 2</fullName>
    </recommendedName>
</protein>
<dbReference type="Proteomes" id="UP001194580">
    <property type="component" value="Unassembled WGS sequence"/>
</dbReference>
<organism evidence="3 4">
    <name type="scientific">Linnemannia exigua</name>
    <dbReference type="NCBI Taxonomy" id="604196"/>
    <lineage>
        <taxon>Eukaryota</taxon>
        <taxon>Fungi</taxon>
        <taxon>Fungi incertae sedis</taxon>
        <taxon>Mucoromycota</taxon>
        <taxon>Mortierellomycotina</taxon>
        <taxon>Mortierellomycetes</taxon>
        <taxon>Mortierellales</taxon>
        <taxon>Mortierellaceae</taxon>
        <taxon>Linnemannia</taxon>
    </lineage>
</organism>
<dbReference type="CDD" id="cd05672">
    <property type="entry name" value="M20_ACY1L2-like"/>
    <property type="match status" value="1"/>
</dbReference>
<evidence type="ECO:0000313" key="3">
    <source>
        <dbReference type="EMBL" id="KAG0277995.1"/>
    </source>
</evidence>
<proteinExistence type="inferred from homology"/>
<comment type="caution">
    <text evidence="3">The sequence shown here is derived from an EMBL/GenBank/DDBJ whole genome shotgun (WGS) entry which is preliminary data.</text>
</comment>
<comment type="similarity">
    <text evidence="1">Belongs to the peptidase M20A family.</text>
</comment>
<dbReference type="SUPFAM" id="SSF53187">
    <property type="entry name" value="Zn-dependent exopeptidases"/>
    <property type="match status" value="1"/>
</dbReference>
<dbReference type="NCBIfam" id="TIGR01891">
    <property type="entry name" value="amidohydrolases"/>
    <property type="match status" value="1"/>
</dbReference>
<keyword evidence="4" id="KW-1185">Reference proteome</keyword>
<dbReference type="FunFam" id="3.30.70.360:FF:000004">
    <property type="entry name" value="Peptidase M20 domain-containing protein 2"/>
    <property type="match status" value="1"/>
</dbReference>
<dbReference type="PANTHER" id="PTHR30575:SF0">
    <property type="entry name" value="XAA-ARG DIPEPTIDASE"/>
    <property type="match status" value="1"/>
</dbReference>
<dbReference type="PANTHER" id="PTHR30575">
    <property type="entry name" value="PEPTIDASE M20"/>
    <property type="match status" value="1"/>
</dbReference>
<dbReference type="AlphaFoldDB" id="A0AAD4DH20"/>
<dbReference type="SUPFAM" id="SSF55031">
    <property type="entry name" value="Bacterial exopeptidase dimerisation domain"/>
    <property type="match status" value="1"/>
</dbReference>
<dbReference type="InterPro" id="IPR017144">
    <property type="entry name" value="Xaa-Arg_dipeptidase"/>
</dbReference>
<evidence type="ECO:0000313" key="4">
    <source>
        <dbReference type="Proteomes" id="UP001194580"/>
    </source>
</evidence>